<dbReference type="AlphaFoldDB" id="A0AB39VWM6"/>
<reference evidence="1" key="1">
    <citation type="submission" date="2024-07" db="EMBL/GenBank/DDBJ databases">
        <authorList>
            <person name="Biller S.J."/>
        </authorList>
    </citation>
    <scope>NUCLEOTIDE SEQUENCE</scope>
    <source>
        <strain evidence="1">WC2420</strain>
    </source>
</reference>
<evidence type="ECO:0000313" key="1">
    <source>
        <dbReference type="EMBL" id="XDU74354.1"/>
    </source>
</evidence>
<protein>
    <submittedName>
        <fullName evidence="1">Group 1 glycosyl transferase</fullName>
    </submittedName>
</protein>
<dbReference type="EMBL" id="CP165628">
    <property type="protein sequence ID" value="XDU74354.1"/>
    <property type="molecule type" value="Genomic_DNA"/>
</dbReference>
<dbReference type="RefSeq" id="WP_369790534.1">
    <property type="nucleotide sequence ID" value="NZ_CP165628.1"/>
</dbReference>
<accession>A0AB39VWM6</accession>
<keyword evidence="1" id="KW-0808">Transferase</keyword>
<name>A0AB39VWM6_9GAMM</name>
<organism evidence="1">
    <name type="scientific">Rouxiella sp. WC2420</name>
    <dbReference type="NCBI Taxonomy" id="3234145"/>
    <lineage>
        <taxon>Bacteria</taxon>
        <taxon>Pseudomonadati</taxon>
        <taxon>Pseudomonadota</taxon>
        <taxon>Gammaproteobacteria</taxon>
        <taxon>Enterobacterales</taxon>
        <taxon>Yersiniaceae</taxon>
        <taxon>Rouxiella</taxon>
    </lineage>
</organism>
<sequence>MKTLLQPLREKVLTGQDFNESLKAAEIYGSLLHMIDIGQYDDPQIEMTLTNRANDTLPAIIEPETTKDCLHIISEAFIIGGHTRLMEKLGNMHDIPPDLLITRRADAKARTRLNDVFSQVYEIAPESPLDAVVKIRDICNRYQRIVLHIHFDDIATVVACGLIKKVRPLSVYFVNHADHAFTYGSSIADFYFQLSSYGARLDLTKTIAGQTSFLGIPVADIKPESQPPVESSKPSLHFFSSGSAMKFRPFRGANMSPLINRLLTAWPEGIFTLVGINFAGNVWLWPLKLRFGKRLQILRLLPYDQFIARSREADFYVDSYPFPGGTAFAEQVLSGKRGIGLTSNVQGYSPADKLKRQSVEEVVNSIKNYDDEGAYEEILMVNGYNEVKARYLACVYAGERSSLDMENLVPWTGDTDYLKVRKSIFMPVYPLVMRYVYHHHRKLFWGIYFRFSFFNKVYFTLNTGKALVVKVVRFFKKK</sequence>
<dbReference type="GO" id="GO:0016740">
    <property type="term" value="F:transferase activity"/>
    <property type="evidence" value="ECO:0007669"/>
    <property type="project" value="UniProtKB-KW"/>
</dbReference>
<gene>
    <name evidence="1" type="ORF">AB3G37_09890</name>
</gene>
<proteinExistence type="predicted"/>